<dbReference type="SUPFAM" id="SSF51735">
    <property type="entry name" value="NAD(P)-binding Rossmann-fold domains"/>
    <property type="match status" value="1"/>
</dbReference>
<dbReference type="Pfam" id="PF23441">
    <property type="entry name" value="SDR"/>
    <property type="match status" value="1"/>
</dbReference>
<dbReference type="InterPro" id="IPR057571">
    <property type="entry name" value="SDR_PhqE-like"/>
</dbReference>
<evidence type="ECO:0000256" key="3">
    <source>
        <dbReference type="ARBA" id="ARBA00023002"/>
    </source>
</evidence>
<dbReference type="InterPro" id="IPR002347">
    <property type="entry name" value="SDR_fam"/>
</dbReference>
<name>A0ABR4I727_9EURO</name>
<dbReference type="EMBL" id="JBFXLS010000051">
    <property type="protein sequence ID" value="KAL2823551.1"/>
    <property type="molecule type" value="Genomic_DNA"/>
</dbReference>
<keyword evidence="5" id="KW-1185">Reference proteome</keyword>
<organism evidence="4 5">
    <name type="scientific">Aspergillus cavernicola</name>
    <dbReference type="NCBI Taxonomy" id="176166"/>
    <lineage>
        <taxon>Eukaryota</taxon>
        <taxon>Fungi</taxon>
        <taxon>Dikarya</taxon>
        <taxon>Ascomycota</taxon>
        <taxon>Pezizomycotina</taxon>
        <taxon>Eurotiomycetes</taxon>
        <taxon>Eurotiomycetidae</taxon>
        <taxon>Eurotiales</taxon>
        <taxon>Aspergillaceae</taxon>
        <taxon>Aspergillus</taxon>
        <taxon>Aspergillus subgen. Nidulantes</taxon>
    </lineage>
</organism>
<gene>
    <name evidence="4" type="ORF">BDW59DRAFT_96534</name>
</gene>
<accession>A0ABR4I727</accession>
<evidence type="ECO:0000256" key="1">
    <source>
        <dbReference type="ARBA" id="ARBA00006484"/>
    </source>
</evidence>
<proteinExistence type="inferred from homology"/>
<evidence type="ECO:0000313" key="4">
    <source>
        <dbReference type="EMBL" id="KAL2823551.1"/>
    </source>
</evidence>
<sequence length="263" mass="27841">MPDQQKYTNKLHGSRVLIIGATSGLGFGTAEACLEHGISKLILSSSSPTRIEATIAKLKTSYPSASASTEILGYPCNLADESTLEQNIQDLFAQVGTIDHIIFTAGDAVMLTPFLEAGFDMIKQGGMVRFFAPLLVARYGYKNLAPGPASSITLTTGASGDKPIPGWTAVSSYLSGLQGMMRGLALDLKPIRVNLVSPGGVDTEMWDVLGDEGKAELVKELARATFTGKVGKVEEVVEAFLYCMKDGNLTGSMISSNAGRLLV</sequence>
<evidence type="ECO:0008006" key="6">
    <source>
        <dbReference type="Google" id="ProtNLM"/>
    </source>
</evidence>
<protein>
    <recommendedName>
        <fullName evidence="6">NAD(P)-binding protein</fullName>
    </recommendedName>
</protein>
<dbReference type="InterPro" id="IPR036291">
    <property type="entry name" value="NAD(P)-bd_dom_sf"/>
</dbReference>
<evidence type="ECO:0000256" key="2">
    <source>
        <dbReference type="ARBA" id="ARBA00022857"/>
    </source>
</evidence>
<dbReference type="PANTHER" id="PTHR43477:SF1">
    <property type="entry name" value="DIHYDROANTICAPSIN 7-DEHYDROGENASE"/>
    <property type="match status" value="1"/>
</dbReference>
<reference evidence="4 5" key="1">
    <citation type="submission" date="2024-07" db="EMBL/GenBank/DDBJ databases">
        <title>Section-level genome sequencing and comparative genomics of Aspergillus sections Usti and Cavernicolus.</title>
        <authorList>
            <consortium name="Lawrence Berkeley National Laboratory"/>
            <person name="Nybo J.L."/>
            <person name="Vesth T.C."/>
            <person name="Theobald S."/>
            <person name="Frisvad J.C."/>
            <person name="Larsen T.O."/>
            <person name="Kjaerboelling I."/>
            <person name="Rothschild-Mancinelli K."/>
            <person name="Lyhne E.K."/>
            <person name="Kogle M.E."/>
            <person name="Barry K."/>
            <person name="Clum A."/>
            <person name="Na H."/>
            <person name="Ledsgaard L."/>
            <person name="Lin J."/>
            <person name="Lipzen A."/>
            <person name="Kuo A."/>
            <person name="Riley R."/>
            <person name="Mondo S."/>
            <person name="LaButti K."/>
            <person name="Haridas S."/>
            <person name="Pangalinan J."/>
            <person name="Salamov A.A."/>
            <person name="Simmons B.A."/>
            <person name="Magnuson J.K."/>
            <person name="Chen J."/>
            <person name="Drula E."/>
            <person name="Henrissat B."/>
            <person name="Wiebenga A."/>
            <person name="Lubbers R.J."/>
            <person name="Gomes A.C."/>
            <person name="Makela M.R."/>
            <person name="Stajich J."/>
            <person name="Grigoriev I.V."/>
            <person name="Mortensen U.H."/>
            <person name="De vries R.P."/>
            <person name="Baker S.E."/>
            <person name="Andersen M.R."/>
        </authorList>
    </citation>
    <scope>NUCLEOTIDE SEQUENCE [LARGE SCALE GENOMIC DNA]</scope>
    <source>
        <strain evidence="4 5">CBS 600.67</strain>
    </source>
</reference>
<dbReference type="PRINTS" id="PR00081">
    <property type="entry name" value="GDHRDH"/>
</dbReference>
<keyword evidence="2" id="KW-0521">NADP</keyword>
<comment type="caution">
    <text evidence="4">The sequence shown here is derived from an EMBL/GenBank/DDBJ whole genome shotgun (WGS) entry which is preliminary data.</text>
</comment>
<comment type="similarity">
    <text evidence="1">Belongs to the short-chain dehydrogenases/reductases (SDR) family.</text>
</comment>
<evidence type="ECO:0000313" key="5">
    <source>
        <dbReference type="Proteomes" id="UP001610335"/>
    </source>
</evidence>
<dbReference type="Proteomes" id="UP001610335">
    <property type="component" value="Unassembled WGS sequence"/>
</dbReference>
<keyword evidence="3" id="KW-0560">Oxidoreductase</keyword>
<dbReference type="PANTHER" id="PTHR43477">
    <property type="entry name" value="DIHYDROANTICAPSIN 7-DEHYDROGENASE"/>
    <property type="match status" value="1"/>
</dbReference>
<dbReference type="Gene3D" id="3.40.50.720">
    <property type="entry name" value="NAD(P)-binding Rossmann-like Domain"/>
    <property type="match status" value="1"/>
</dbReference>
<dbReference type="InterPro" id="IPR051122">
    <property type="entry name" value="SDR_DHRS6-like"/>
</dbReference>